<dbReference type="RefSeq" id="WP_229749972.1">
    <property type="nucleotide sequence ID" value="NZ_BMHP01000001.1"/>
</dbReference>
<dbReference type="Proteomes" id="UP000612456">
    <property type="component" value="Unassembled WGS sequence"/>
</dbReference>
<evidence type="ECO:0000313" key="2">
    <source>
        <dbReference type="Proteomes" id="UP000612456"/>
    </source>
</evidence>
<dbReference type="EMBL" id="BMHP01000001">
    <property type="protein sequence ID" value="GGD47484.1"/>
    <property type="molecule type" value="Genomic_DNA"/>
</dbReference>
<comment type="caution">
    <text evidence="1">The sequence shown here is derived from an EMBL/GenBank/DDBJ whole genome shotgun (WGS) entry which is preliminary data.</text>
</comment>
<sequence>MRRNATDPTKGDTNVVVPGTDYNVTVTKVLKGNLETGSQIKNAVGGGAYKKEKAPLRATLLAGEEYIFTIAPSGAGGPHYYGIIEPFIYQLKDNRVVAVSNIEKYKSAFQETQISEAEFMS</sequence>
<gene>
    <name evidence="1" type="ORF">GCM10010911_01230</name>
</gene>
<evidence type="ECO:0000313" key="1">
    <source>
        <dbReference type="EMBL" id="GGD47484.1"/>
    </source>
</evidence>
<name>A0A916YJK9_9BACL</name>
<reference evidence="1" key="1">
    <citation type="journal article" date="2014" name="Int. J. Syst. Evol. Microbiol.">
        <title>Complete genome sequence of Corynebacterium casei LMG S-19264T (=DSM 44701T), isolated from a smear-ripened cheese.</title>
        <authorList>
            <consortium name="US DOE Joint Genome Institute (JGI-PGF)"/>
            <person name="Walter F."/>
            <person name="Albersmeier A."/>
            <person name="Kalinowski J."/>
            <person name="Ruckert C."/>
        </authorList>
    </citation>
    <scope>NUCLEOTIDE SEQUENCE</scope>
    <source>
        <strain evidence="1">CGMCC 1.15178</strain>
    </source>
</reference>
<proteinExistence type="predicted"/>
<organism evidence="1 2">
    <name type="scientific">Paenibacillus nasutitermitis</name>
    <dbReference type="NCBI Taxonomy" id="1652958"/>
    <lineage>
        <taxon>Bacteria</taxon>
        <taxon>Bacillati</taxon>
        <taxon>Bacillota</taxon>
        <taxon>Bacilli</taxon>
        <taxon>Bacillales</taxon>
        <taxon>Paenibacillaceae</taxon>
        <taxon>Paenibacillus</taxon>
    </lineage>
</organism>
<accession>A0A916YJK9</accession>
<dbReference type="AlphaFoldDB" id="A0A916YJK9"/>
<reference evidence="1" key="2">
    <citation type="submission" date="2020-09" db="EMBL/GenBank/DDBJ databases">
        <authorList>
            <person name="Sun Q."/>
            <person name="Zhou Y."/>
        </authorList>
    </citation>
    <scope>NUCLEOTIDE SEQUENCE</scope>
    <source>
        <strain evidence="1">CGMCC 1.15178</strain>
    </source>
</reference>
<keyword evidence="2" id="KW-1185">Reference proteome</keyword>
<protein>
    <submittedName>
        <fullName evidence="1">Uncharacterized protein</fullName>
    </submittedName>
</protein>